<accession>A0A428TA15</accession>
<protein>
    <recommendedName>
        <fullName evidence="2">Copper-fist domain-containing protein</fullName>
    </recommendedName>
</protein>
<reference evidence="3 4" key="1">
    <citation type="submission" date="2017-06" db="EMBL/GenBank/DDBJ databases">
        <title>Comparative genomic analysis of Ambrosia Fusariam Clade fungi.</title>
        <authorList>
            <person name="Stajich J.E."/>
            <person name="Carrillo J."/>
            <person name="Kijimoto T."/>
            <person name="Eskalen A."/>
            <person name="O'Donnell K."/>
            <person name="Kasson M."/>
        </authorList>
    </citation>
    <scope>NUCLEOTIDE SEQUENCE [LARGE SCALE GENOMIC DNA]</scope>
    <source>
        <strain evidence="3 4">NRRL62579</strain>
    </source>
</reference>
<sequence>MTSQTSQTTLGRFDIMRNGRVVSILNNPKELEESCKALQVLADTAAATDRAAAVARDAWQALNRDYPSGLPGQDSSSVPPQTASGGYTIPRRGRFSSGSSMGPSGEWLRDMPSGAKDERFPWAESPYKTPTRSRDSSFATVVPDEEHEDSETTISDPGVESVPAPVPFPAPAPAQRDPPRKVQCGMSGCTMIFSSKSIADHRKTHILAEGGSEAALQPCKGCAGTGRACMVSIDPTNVNINTYACLACLKGHRACSHKPYGRAIPRPRRHPALDPPQ</sequence>
<feature type="region of interest" description="Disordered" evidence="1">
    <location>
        <begin position="65"/>
        <end position="182"/>
    </location>
</feature>
<dbReference type="EMBL" id="NKCK01000111">
    <property type="protein sequence ID" value="RSL98862.1"/>
    <property type="molecule type" value="Genomic_DNA"/>
</dbReference>
<evidence type="ECO:0000313" key="3">
    <source>
        <dbReference type="EMBL" id="RSL98862.1"/>
    </source>
</evidence>
<dbReference type="InterPro" id="IPR001083">
    <property type="entry name" value="Cu_fist_DNA-bd_dom"/>
</dbReference>
<dbReference type="PROSITE" id="PS50073">
    <property type="entry name" value="COPPER_FIST_2"/>
    <property type="match status" value="1"/>
</dbReference>
<feature type="compositionally biased region" description="Low complexity" evidence="1">
    <location>
        <begin position="95"/>
        <end position="105"/>
    </location>
</feature>
<dbReference type="GO" id="GO:0005507">
    <property type="term" value="F:copper ion binding"/>
    <property type="evidence" value="ECO:0007669"/>
    <property type="project" value="InterPro"/>
</dbReference>
<dbReference type="Proteomes" id="UP000287144">
    <property type="component" value="Unassembled WGS sequence"/>
</dbReference>
<feature type="domain" description="Copper-fist" evidence="2">
    <location>
        <begin position="238"/>
        <end position="272"/>
    </location>
</feature>
<dbReference type="GO" id="GO:0003700">
    <property type="term" value="F:DNA-binding transcription factor activity"/>
    <property type="evidence" value="ECO:0007669"/>
    <property type="project" value="InterPro"/>
</dbReference>
<dbReference type="GO" id="GO:0003677">
    <property type="term" value="F:DNA binding"/>
    <property type="evidence" value="ECO:0007669"/>
    <property type="project" value="InterPro"/>
</dbReference>
<name>A0A428TA15_9HYPO</name>
<evidence type="ECO:0000256" key="1">
    <source>
        <dbReference type="SAM" id="MobiDB-lite"/>
    </source>
</evidence>
<proteinExistence type="predicted"/>
<feature type="compositionally biased region" description="Polar residues" evidence="1">
    <location>
        <begin position="73"/>
        <end position="85"/>
    </location>
</feature>
<evidence type="ECO:0000313" key="4">
    <source>
        <dbReference type="Proteomes" id="UP000287144"/>
    </source>
</evidence>
<keyword evidence="4" id="KW-1185">Reference proteome</keyword>
<comment type="caution">
    <text evidence="3">The sequence shown here is derived from an EMBL/GenBank/DDBJ whole genome shotgun (WGS) entry which is preliminary data.</text>
</comment>
<organism evidence="3 4">
    <name type="scientific">Fusarium oligoseptatum</name>
    <dbReference type="NCBI Taxonomy" id="2604345"/>
    <lineage>
        <taxon>Eukaryota</taxon>
        <taxon>Fungi</taxon>
        <taxon>Dikarya</taxon>
        <taxon>Ascomycota</taxon>
        <taxon>Pezizomycotina</taxon>
        <taxon>Sordariomycetes</taxon>
        <taxon>Hypocreomycetidae</taxon>
        <taxon>Hypocreales</taxon>
        <taxon>Nectriaceae</taxon>
        <taxon>Fusarium</taxon>
        <taxon>Fusarium solani species complex</taxon>
    </lineage>
</organism>
<dbReference type="AlphaFoldDB" id="A0A428TA15"/>
<evidence type="ECO:0000259" key="2">
    <source>
        <dbReference type="PROSITE" id="PS50073"/>
    </source>
</evidence>
<gene>
    <name evidence="3" type="ORF">CEP52_010103</name>
</gene>